<evidence type="ECO:0000256" key="6">
    <source>
        <dbReference type="ARBA" id="ARBA00023136"/>
    </source>
</evidence>
<evidence type="ECO:0000256" key="1">
    <source>
        <dbReference type="ARBA" id="ARBA00004477"/>
    </source>
</evidence>
<proteinExistence type="inferred from homology"/>
<keyword evidence="5 8" id="KW-1133">Transmembrane helix</keyword>
<dbReference type="Proteomes" id="UP000094565">
    <property type="component" value="Chromosome 1"/>
</dbReference>
<feature type="transmembrane region" description="Helical" evidence="8">
    <location>
        <begin position="289"/>
        <end position="308"/>
    </location>
</feature>
<evidence type="ECO:0000256" key="7">
    <source>
        <dbReference type="SAM" id="MobiDB-lite"/>
    </source>
</evidence>
<evidence type="ECO:0000313" key="10">
    <source>
        <dbReference type="Proteomes" id="UP000094565"/>
    </source>
</evidence>
<keyword evidence="4" id="KW-0256">Endoplasmic reticulum</keyword>
<dbReference type="AlphaFoldDB" id="A0A1B2J913"/>
<evidence type="ECO:0000313" key="9">
    <source>
        <dbReference type="EMBL" id="ANZ74248.1"/>
    </source>
</evidence>
<dbReference type="EMBL" id="CP014584">
    <property type="protein sequence ID" value="ANZ74248.1"/>
    <property type="molecule type" value="Genomic_DNA"/>
</dbReference>
<reference evidence="9 10" key="1">
    <citation type="submission" date="2016-02" db="EMBL/GenBank/DDBJ databases">
        <title>Comparative genomic and transcriptomic foundation for Pichia pastoris.</title>
        <authorList>
            <person name="Love K.R."/>
            <person name="Shah K.A."/>
            <person name="Whittaker C.A."/>
            <person name="Wu J."/>
            <person name="Bartlett M.C."/>
            <person name="Ma D."/>
            <person name="Leeson R.L."/>
            <person name="Priest M."/>
            <person name="Young S.K."/>
            <person name="Love J.C."/>
        </authorList>
    </citation>
    <scope>NUCLEOTIDE SEQUENCE [LARGE SCALE GENOMIC DNA]</scope>
    <source>
        <strain evidence="9 10">ATCC 28485</strain>
    </source>
</reference>
<name>A0A1B2J913_PICPA</name>
<evidence type="ECO:0000256" key="2">
    <source>
        <dbReference type="ARBA" id="ARBA00007475"/>
    </source>
</evidence>
<comment type="subcellular location">
    <subcellularLocation>
        <location evidence="1">Endoplasmic reticulum membrane</location>
        <topology evidence="1">Multi-pass membrane protein</topology>
    </subcellularLocation>
</comment>
<dbReference type="Pfam" id="PF07281">
    <property type="entry name" value="INSIG"/>
    <property type="match status" value="1"/>
</dbReference>
<comment type="similarity">
    <text evidence="2">Belongs to the INSIG family.</text>
</comment>
<sequence>MHSRHQQLRTSPLTLTIINNPPNMTESGSNSPRNESKSSLVEPELFGLYKDINKDNEDNSIYDELNDNISKHTSHVDDYDTVVGHQPKPPIYIQLAKLTYKLLIIGVLGNVFIKVSEHTHDNRGILPDLTNFKLFFLFKNIIKSVAHKFHFRFESNEIFDEYSYYISNATEGIILAVLPIFIERALGFGSKNSNKSRGSNDLGLIMRASVSLVGICFGLRKLEWTSAFQAALAWSLLNPCLWLLLDGTLKGFLTSTIICLVSIILSIAVGFDDTIPKDYSFIHSHDTEAYARVLWVGSFVFLASIIFGKIGRYFFQ</sequence>
<feature type="transmembrane region" description="Helical" evidence="8">
    <location>
        <begin position="252"/>
        <end position="269"/>
    </location>
</feature>
<dbReference type="GO" id="GO:0016126">
    <property type="term" value="P:sterol biosynthetic process"/>
    <property type="evidence" value="ECO:0007669"/>
    <property type="project" value="TreeGrafter"/>
</dbReference>
<dbReference type="PANTHER" id="PTHR15301:SF3">
    <property type="entry name" value="PROTEIN NSG1-RELATED"/>
    <property type="match status" value="1"/>
</dbReference>
<keyword evidence="6 8" id="KW-0472">Membrane</keyword>
<feature type="compositionally biased region" description="Polar residues" evidence="7">
    <location>
        <begin position="8"/>
        <end position="39"/>
    </location>
</feature>
<organism evidence="9 10">
    <name type="scientific">Komagataella pastoris</name>
    <name type="common">Yeast</name>
    <name type="synonym">Pichia pastoris</name>
    <dbReference type="NCBI Taxonomy" id="4922"/>
    <lineage>
        <taxon>Eukaryota</taxon>
        <taxon>Fungi</taxon>
        <taxon>Dikarya</taxon>
        <taxon>Ascomycota</taxon>
        <taxon>Saccharomycotina</taxon>
        <taxon>Pichiomycetes</taxon>
        <taxon>Pichiales</taxon>
        <taxon>Pichiaceae</taxon>
        <taxon>Komagataella</taxon>
    </lineage>
</organism>
<feature type="transmembrane region" description="Helical" evidence="8">
    <location>
        <begin position="226"/>
        <end position="245"/>
    </location>
</feature>
<dbReference type="PANTHER" id="PTHR15301">
    <property type="entry name" value="INSULIN-INDUCED GENE 1"/>
    <property type="match status" value="1"/>
</dbReference>
<dbReference type="OrthoDB" id="205546at2759"/>
<keyword evidence="10" id="KW-1185">Reference proteome</keyword>
<evidence type="ECO:0000256" key="4">
    <source>
        <dbReference type="ARBA" id="ARBA00022824"/>
    </source>
</evidence>
<feature type="region of interest" description="Disordered" evidence="7">
    <location>
        <begin position="1"/>
        <end position="39"/>
    </location>
</feature>
<dbReference type="GO" id="GO:0005789">
    <property type="term" value="C:endoplasmic reticulum membrane"/>
    <property type="evidence" value="ECO:0007669"/>
    <property type="project" value="UniProtKB-SubCell"/>
</dbReference>
<gene>
    <name evidence="9" type="ORF">ATY40_BA7501766</name>
</gene>
<keyword evidence="3 8" id="KW-0812">Transmembrane</keyword>
<evidence type="ECO:0000256" key="5">
    <source>
        <dbReference type="ARBA" id="ARBA00022989"/>
    </source>
</evidence>
<accession>A0A1B2J913</accession>
<evidence type="ECO:0000256" key="3">
    <source>
        <dbReference type="ARBA" id="ARBA00022692"/>
    </source>
</evidence>
<evidence type="ECO:0000256" key="8">
    <source>
        <dbReference type="SAM" id="Phobius"/>
    </source>
</evidence>
<protein>
    <submittedName>
        <fullName evidence="9">BA75_01766T0</fullName>
    </submittedName>
</protein>
<dbReference type="InterPro" id="IPR025929">
    <property type="entry name" value="INSIG_fam"/>
</dbReference>